<dbReference type="GO" id="GO:0005516">
    <property type="term" value="F:calmodulin binding"/>
    <property type="evidence" value="ECO:0007669"/>
    <property type="project" value="UniProtKB-KW"/>
</dbReference>
<dbReference type="InterPro" id="IPR000048">
    <property type="entry name" value="IQ_motif_EF-hand-BS"/>
</dbReference>
<evidence type="ECO:0000256" key="6">
    <source>
        <dbReference type="SAM" id="MobiDB-lite"/>
    </source>
</evidence>
<gene>
    <name evidence="8" type="ORF">FOZ60_006955</name>
</gene>
<evidence type="ECO:0000313" key="8">
    <source>
        <dbReference type="EMBL" id="KAF4694801.1"/>
    </source>
</evidence>
<dbReference type="Pfam" id="PF00612">
    <property type="entry name" value="IQ"/>
    <property type="match status" value="2"/>
</dbReference>
<comment type="caution">
    <text evidence="8">The sequence shown here is derived from an EMBL/GenBank/DDBJ whole genome shotgun (WGS) entry which is preliminary data.</text>
</comment>
<dbReference type="OrthoDB" id="432303at2759"/>
<feature type="region of interest" description="Disordered" evidence="6">
    <location>
        <begin position="1952"/>
        <end position="1986"/>
    </location>
</feature>
<dbReference type="PANTHER" id="PTHR22706">
    <property type="entry name" value="ASSEMBLY FACTOR FOR SPINDLE MICROTUBULES"/>
    <property type="match status" value="1"/>
</dbReference>
<keyword evidence="3" id="KW-0677">Repeat</keyword>
<dbReference type="CDD" id="cd19757">
    <property type="entry name" value="Bbox1"/>
    <property type="match status" value="1"/>
</dbReference>
<sequence length="2457" mass="278448">MFRPSLNDITNESLKMGRDPCVLSNLYLYDFATREQFMRQHIRDQNGIMWFEMQRKKSHLFYMRLEFVDVMMFHPDAWRFPDADNVVMGNPGEPYDPFHGWFLQPAANVDREFDDVRFSYGLRIRTIPPETFSTMALGRLPDWLQPFTELQADLESSADLIKQLQQQGSSDDDDVSKALDGDKDDLLRGKVELSMQNLLEAGLVDEDEVYVHVDDMRRASNPDGTKGHVVVTPKQIKSLAFQLGIHGNYHYYWYCYFALRYCLPPNWEVIVRGSDVRYYLKLDSPESAVSRRGNDESEILATDQGQVCHPMLASFKEHLNDCMLNDFLWDYRGFLKVKCSECGGLDSVVWCQQCTDNFCCDCYAAVHKRRKSHWAYPLPGCRYLTKGEAAMFADALPFVNVGFCNRRRFLARDNHSAPPSIGTWLGLNPPRLAPDAEGFYYSFAHDVITDDPSYIHQKSAEQTALIRIQKFVRGALVRKRLQRQAAAVTVIASCKRMWDAQRFFGKHGSNAMILRSWYRKFRARADHQLAHLRISKVQATFRGMTERRRLLDKHRKAAKLQSYWRMKLAQKALAHVTAVATDIQRVLRGYWYGRKPVREMHEAAARVQGIVRGVLVRTRLQRQLRAVTRAQALAKGFLDRIGLKRKIAAATRIQSCWRRWQACLDVKVMLFEELEAMETERKKLMRSKLANMAAVLLQRNLRRNLDKRLTVLMRRTRAATEKQVNTVVGQVMLALMGINNYIHPWWRHLPPAVSMQLRDLKAHLQRAIANVPIEACDLLASEMFFGRKERFKDKTKVFDRKSETGRPRPSDMAAEILLTVTKETLNMAGGQLTVERLKDITSWIAYAMGSLRGGRRPGHGGGAFSRELVELSDVAGRGTCTVPCRAKEPMMLLWRDMASLQHSHDKRMRLVQENFWLLTMKGLPQKVLNVTLIAETLITLREFLDQPRLQMDSNLSFQGVDATAAQQIFDLMGCEIEHRLPDDWPINYGKKTAHVVVQELLRHVKKIEPPSVDKVAERTKARSFAYLTRRQVLRCVQSLGVMLRNVPVDTTTTTSRTLELQRLRELFALSRRNEYQEHTPFVLGVVLLHLTLRALLSRVVRHRAAIVIQTQYRYYKVITYTNRIKGPVLRMQRCWRALKASLQLVRENTAAVTIQHNYRSLVTKRRNRALFRAVMRLQSIFRMRIHQRWMRQLNEKAKLIQKHFRGHLVRASLQGEGVDIVRRYKTVLRELAQERRNNRETFPFNLYLVRKSYTLCQYKHAVEEHRDNVVGTKRMKARQKMMKLEQYKLHAISKEETESRAQRLSCYEPPIFARRRAQQIRPRMAMEKTAIQTVCESIHRNLAAVFPRVAAQTASEGGAHSAVRRGQMALASRKLKDGSGKGSAAEAIEMDGDDDTAREHIIPVASALSAEQWSAWLRLHFESSIPWMPKTVCSGIMQADLKADREVVFLYATTYMYGFLCRTDDSRPPWSQRMPIIHKPSAALLSGSNSFGEHIAAVARVVSSKLTADSEVKSSMHGVPVDPWKKATKNAATLWRSIFTSIVCNHHHSDQAIVLFMSACEAAMVACKATLSAVWRSTNDQFTTRVAGGGKYRGLKHRPHWAVVDRAMYDGVLDRGHLGLDPGQRPSRDAVASHEHLFQTTSGSGGFSKQKAARLDDFVTDSIALRFAIDWLQDCIDQSSEALEMVNRRKAKAQLEAVSAAHASRGRKGKAEVGQAFGRGGGDAVFGQAQHQDSSFIWSDDGELRGVMGVTTKLLDIVCSSSASPLLHGACVGGHLLVAVWKGIEPMLSTLTQRYVNNVTLGSGQHCLPPPALHFGDPARGSSEGGLPNGYHSRGYHWIAGVLCKAVTSLHVLRRPSAQCYAGALVKGTYRGYVMRHRYMPSLRALAYFSKLTSWPSSKKKRVARTVEADSLGPEAARSGRTAHTSEGRSRDRSKAFDDEKAVEAFKPTVSPYLGGKVQSKSRSTRHQSDADRPGRSSGSAAVRPSGASAAPDIIQADHAACANLYFLYVYNMWLAGEMLRVWQWLTWSYERVMERFASLLQRNPNLRPMVENIAAQLKQRQLTHSQGKDAAVRGSPSTKKGAKLGRIASRKGEEAFLSRPVAEESSSTRGGRKKKALSRSATSKAQSQSSVDDVTAAAAAGLPDEEVADKEYMRKYLVDMDGDDSQFKDIDPNVLSISTGGPDSPRRVDPEEVTIEFCLRKLQPIWLGIKPVRFRVCRTKLLQTLKTPDMATHFVNQEQQGNYLACIMLLEDTSIGNLNVLNPATLSPEQALHDRNRHASRCGLHRHMRQERTTGYLFDTALGVAYAAAEADPKLLGDRAEYFFQQASSRYQRMGHVCRYAKCCLRYSCVLYRQGHYHEAEYFCSRAIQEMTASSETSKASSLLATAFAEQGSGSRCAEAGEVVEADTHMKNGVALLRHLPKLKAEHLQAFDNAVWLIRKLKELWPSNQHKFVQRN</sequence>
<evidence type="ECO:0000259" key="7">
    <source>
        <dbReference type="PROSITE" id="PS50119"/>
    </source>
</evidence>
<dbReference type="GO" id="GO:0007051">
    <property type="term" value="P:spindle organization"/>
    <property type="evidence" value="ECO:0007669"/>
    <property type="project" value="TreeGrafter"/>
</dbReference>
<dbReference type="PANTHER" id="PTHR22706:SF1">
    <property type="entry name" value="ASSEMBLY FACTOR FOR SPINDLE MICROTUBULES"/>
    <property type="match status" value="1"/>
</dbReference>
<evidence type="ECO:0000256" key="4">
    <source>
        <dbReference type="ARBA" id="ARBA00022860"/>
    </source>
</evidence>
<keyword evidence="2" id="KW-0963">Cytoplasm</keyword>
<keyword evidence="4" id="KW-0112">Calmodulin-binding</keyword>
<protein>
    <recommendedName>
        <fullName evidence="7">B box-type domain-containing protein</fullName>
    </recommendedName>
</protein>
<accession>A0A7J6PHD5</accession>
<dbReference type="GO" id="GO:0000278">
    <property type="term" value="P:mitotic cell cycle"/>
    <property type="evidence" value="ECO:0007669"/>
    <property type="project" value="TreeGrafter"/>
</dbReference>
<evidence type="ECO:0000256" key="1">
    <source>
        <dbReference type="ARBA" id="ARBA00004496"/>
    </source>
</evidence>
<evidence type="ECO:0000256" key="5">
    <source>
        <dbReference type="PROSITE-ProRule" id="PRU00024"/>
    </source>
</evidence>
<keyword evidence="5" id="KW-0862">Zinc</keyword>
<dbReference type="PROSITE" id="PS50096">
    <property type="entry name" value="IQ"/>
    <property type="match status" value="6"/>
</dbReference>
<comment type="subcellular location">
    <subcellularLocation>
        <location evidence="1">Cytoplasm</location>
    </subcellularLocation>
</comment>
<feature type="region of interest" description="Disordered" evidence="6">
    <location>
        <begin position="2062"/>
        <end position="2138"/>
    </location>
</feature>
<evidence type="ECO:0000256" key="2">
    <source>
        <dbReference type="ARBA" id="ARBA00022490"/>
    </source>
</evidence>
<dbReference type="SMART" id="SM00015">
    <property type="entry name" value="IQ"/>
    <property type="match status" value="11"/>
</dbReference>
<name>A0A7J6PHD5_PEROL</name>
<reference evidence="8 9" key="1">
    <citation type="submission" date="2020-04" db="EMBL/GenBank/DDBJ databases">
        <title>Perkinsus olseni comparative genomics.</title>
        <authorList>
            <person name="Bogema D.R."/>
        </authorList>
    </citation>
    <scope>NUCLEOTIDE SEQUENCE [LARGE SCALE GENOMIC DNA]</scope>
    <source>
        <strain evidence="8">00978-12</strain>
    </source>
</reference>
<feature type="region of interest" description="Disordered" evidence="6">
    <location>
        <begin position="1906"/>
        <end position="1938"/>
    </location>
</feature>
<feature type="compositionally biased region" description="Polar residues" evidence="6">
    <location>
        <begin position="2120"/>
        <end position="2133"/>
    </location>
</feature>
<dbReference type="PROSITE" id="PS50119">
    <property type="entry name" value="ZF_BBOX"/>
    <property type="match status" value="1"/>
</dbReference>
<dbReference type="EMBL" id="JABANP010000028">
    <property type="protein sequence ID" value="KAF4694801.1"/>
    <property type="molecule type" value="Genomic_DNA"/>
</dbReference>
<dbReference type="GO" id="GO:0000922">
    <property type="term" value="C:spindle pole"/>
    <property type="evidence" value="ECO:0007669"/>
    <property type="project" value="TreeGrafter"/>
</dbReference>
<feature type="domain" description="B box-type" evidence="7">
    <location>
        <begin position="339"/>
        <end position="378"/>
    </location>
</feature>
<evidence type="ECO:0000313" key="9">
    <source>
        <dbReference type="Proteomes" id="UP000541610"/>
    </source>
</evidence>
<feature type="compositionally biased region" description="Basic and acidic residues" evidence="6">
    <location>
        <begin position="1924"/>
        <end position="1938"/>
    </location>
</feature>
<keyword evidence="5" id="KW-0863">Zinc-finger</keyword>
<dbReference type="GO" id="GO:0051295">
    <property type="term" value="P:establishment of meiotic spindle localization"/>
    <property type="evidence" value="ECO:0007669"/>
    <property type="project" value="TreeGrafter"/>
</dbReference>
<dbReference type="GO" id="GO:0005737">
    <property type="term" value="C:cytoplasm"/>
    <property type="evidence" value="ECO:0007669"/>
    <property type="project" value="UniProtKB-SubCell"/>
</dbReference>
<proteinExistence type="predicted"/>
<dbReference type="GO" id="GO:0008270">
    <property type="term" value="F:zinc ion binding"/>
    <property type="evidence" value="ECO:0007669"/>
    <property type="project" value="UniProtKB-KW"/>
</dbReference>
<dbReference type="Gene3D" id="1.20.5.190">
    <property type="match status" value="2"/>
</dbReference>
<dbReference type="Proteomes" id="UP000541610">
    <property type="component" value="Unassembled WGS sequence"/>
</dbReference>
<dbReference type="InterPro" id="IPR051185">
    <property type="entry name" value="ASPM"/>
</dbReference>
<evidence type="ECO:0000256" key="3">
    <source>
        <dbReference type="ARBA" id="ARBA00022737"/>
    </source>
</evidence>
<keyword evidence="5" id="KW-0479">Metal-binding</keyword>
<organism evidence="8 9">
    <name type="scientific">Perkinsus olseni</name>
    <name type="common">Perkinsus atlanticus</name>
    <dbReference type="NCBI Taxonomy" id="32597"/>
    <lineage>
        <taxon>Eukaryota</taxon>
        <taxon>Sar</taxon>
        <taxon>Alveolata</taxon>
        <taxon>Perkinsozoa</taxon>
        <taxon>Perkinsea</taxon>
        <taxon>Perkinsida</taxon>
        <taxon>Perkinsidae</taxon>
        <taxon>Perkinsus</taxon>
    </lineage>
</organism>
<dbReference type="InterPro" id="IPR000315">
    <property type="entry name" value="Znf_B-box"/>
</dbReference>